<evidence type="ECO:0000256" key="3">
    <source>
        <dbReference type="ARBA" id="ARBA00008343"/>
    </source>
</evidence>
<evidence type="ECO:0000313" key="17">
    <source>
        <dbReference type="Proteomes" id="UP001500622"/>
    </source>
</evidence>
<evidence type="ECO:0000256" key="8">
    <source>
        <dbReference type="ARBA" id="ARBA00022763"/>
    </source>
</evidence>
<keyword evidence="13" id="KW-0326">Glycosidase</keyword>
<dbReference type="EC" id="3.2.2.31" evidence="4"/>
<dbReference type="RefSeq" id="WP_425555678.1">
    <property type="nucleotide sequence ID" value="NZ_BAABGN010000002.1"/>
</dbReference>
<evidence type="ECO:0000256" key="1">
    <source>
        <dbReference type="ARBA" id="ARBA00000843"/>
    </source>
</evidence>
<keyword evidence="12" id="KW-0234">DNA repair</keyword>
<keyword evidence="7" id="KW-0479">Metal-binding</keyword>
<dbReference type="EMBL" id="BAABGN010000002">
    <property type="protein sequence ID" value="GAA4418504.1"/>
    <property type="molecule type" value="Genomic_DNA"/>
</dbReference>
<evidence type="ECO:0000256" key="2">
    <source>
        <dbReference type="ARBA" id="ARBA00001966"/>
    </source>
</evidence>
<dbReference type="Pfam" id="PF00730">
    <property type="entry name" value="HhH-GPD"/>
    <property type="match status" value="1"/>
</dbReference>
<dbReference type="InterPro" id="IPR004035">
    <property type="entry name" value="Endouclease-III_FeS-bd_BS"/>
</dbReference>
<organism evidence="16 17">
    <name type="scientific">Georgenia halophila</name>
    <dbReference type="NCBI Taxonomy" id="620889"/>
    <lineage>
        <taxon>Bacteria</taxon>
        <taxon>Bacillati</taxon>
        <taxon>Actinomycetota</taxon>
        <taxon>Actinomycetes</taxon>
        <taxon>Micrococcales</taxon>
        <taxon>Bogoriellaceae</taxon>
        <taxon>Georgenia</taxon>
    </lineage>
</organism>
<dbReference type="Proteomes" id="UP001500622">
    <property type="component" value="Unassembled WGS sequence"/>
</dbReference>
<dbReference type="Pfam" id="PF10576">
    <property type="entry name" value="EndIII_4Fe-2S"/>
    <property type="match status" value="1"/>
</dbReference>
<accession>A0ABP8KX87</accession>
<keyword evidence="11" id="KW-0411">Iron-sulfur</keyword>
<evidence type="ECO:0000256" key="7">
    <source>
        <dbReference type="ARBA" id="ARBA00022723"/>
    </source>
</evidence>
<gene>
    <name evidence="16" type="ORF">GCM10023169_08160</name>
</gene>
<evidence type="ECO:0000256" key="13">
    <source>
        <dbReference type="ARBA" id="ARBA00023295"/>
    </source>
</evidence>
<evidence type="ECO:0000259" key="15">
    <source>
        <dbReference type="SMART" id="SM00478"/>
    </source>
</evidence>
<protein>
    <recommendedName>
        <fullName evidence="5">Adenine DNA glycosylase</fullName>
        <ecNumber evidence="4">3.2.2.31</ecNumber>
    </recommendedName>
</protein>
<keyword evidence="10" id="KW-0408">Iron</keyword>
<dbReference type="PANTHER" id="PTHR42944">
    <property type="entry name" value="ADENINE DNA GLYCOSYLASE"/>
    <property type="match status" value="1"/>
</dbReference>
<evidence type="ECO:0000313" key="16">
    <source>
        <dbReference type="EMBL" id="GAA4418504.1"/>
    </source>
</evidence>
<dbReference type="PROSITE" id="PS00764">
    <property type="entry name" value="ENDONUCLEASE_III_1"/>
    <property type="match status" value="1"/>
</dbReference>
<comment type="caution">
    <text evidence="16">The sequence shown here is derived from an EMBL/GenBank/DDBJ whole genome shotgun (WGS) entry which is preliminary data.</text>
</comment>
<keyword evidence="6" id="KW-0004">4Fe-4S</keyword>
<evidence type="ECO:0000256" key="5">
    <source>
        <dbReference type="ARBA" id="ARBA00022023"/>
    </source>
</evidence>
<evidence type="ECO:0000256" key="9">
    <source>
        <dbReference type="ARBA" id="ARBA00022801"/>
    </source>
</evidence>
<dbReference type="InterPro" id="IPR003651">
    <property type="entry name" value="Endonuclease3_FeS-loop_motif"/>
</dbReference>
<dbReference type="SMART" id="SM00525">
    <property type="entry name" value="FES"/>
    <property type="match status" value="1"/>
</dbReference>
<dbReference type="InterPro" id="IPR044298">
    <property type="entry name" value="MIG/MutY"/>
</dbReference>
<dbReference type="InterPro" id="IPR000445">
    <property type="entry name" value="HhH_motif"/>
</dbReference>
<keyword evidence="8" id="KW-0227">DNA damage</keyword>
<reference evidence="17" key="1">
    <citation type="journal article" date="2019" name="Int. J. Syst. Evol. Microbiol.">
        <title>The Global Catalogue of Microorganisms (GCM) 10K type strain sequencing project: providing services to taxonomists for standard genome sequencing and annotation.</title>
        <authorList>
            <consortium name="The Broad Institute Genomics Platform"/>
            <consortium name="The Broad Institute Genome Sequencing Center for Infectious Disease"/>
            <person name="Wu L."/>
            <person name="Ma J."/>
        </authorList>
    </citation>
    <scope>NUCLEOTIDE SEQUENCE [LARGE SCALE GENOMIC DNA]</scope>
    <source>
        <strain evidence="17">JCM 17810</strain>
    </source>
</reference>
<evidence type="ECO:0000256" key="4">
    <source>
        <dbReference type="ARBA" id="ARBA00012045"/>
    </source>
</evidence>
<dbReference type="InterPro" id="IPR011257">
    <property type="entry name" value="DNA_glycosylase"/>
</dbReference>
<dbReference type="Pfam" id="PF00633">
    <property type="entry name" value="HHH"/>
    <property type="match status" value="1"/>
</dbReference>
<dbReference type="SMART" id="SM00478">
    <property type="entry name" value="ENDO3c"/>
    <property type="match status" value="1"/>
</dbReference>
<evidence type="ECO:0000256" key="14">
    <source>
        <dbReference type="SAM" id="MobiDB-lite"/>
    </source>
</evidence>
<evidence type="ECO:0000256" key="6">
    <source>
        <dbReference type="ARBA" id="ARBA00022485"/>
    </source>
</evidence>
<evidence type="ECO:0000256" key="11">
    <source>
        <dbReference type="ARBA" id="ARBA00023014"/>
    </source>
</evidence>
<dbReference type="PANTHER" id="PTHR42944:SF1">
    <property type="entry name" value="ADENINE DNA GLYCOSYLASE"/>
    <property type="match status" value="1"/>
</dbReference>
<comment type="catalytic activity">
    <reaction evidence="1">
        <text>Hydrolyzes free adenine bases from 7,8-dihydro-8-oxoguanine:adenine mismatched double-stranded DNA, leaving an apurinic site.</text>
        <dbReference type="EC" id="3.2.2.31"/>
    </reaction>
</comment>
<dbReference type="Gene3D" id="1.10.1670.10">
    <property type="entry name" value="Helix-hairpin-Helix base-excision DNA repair enzymes (C-terminal)"/>
    <property type="match status" value="1"/>
</dbReference>
<keyword evidence="9" id="KW-0378">Hydrolase</keyword>
<feature type="compositionally biased region" description="Basic and acidic residues" evidence="14">
    <location>
        <begin position="1"/>
        <end position="16"/>
    </location>
</feature>
<name>A0ABP8KX87_9MICO</name>
<comment type="similarity">
    <text evidence="3">Belongs to the Nth/MutY family.</text>
</comment>
<dbReference type="InterPro" id="IPR003265">
    <property type="entry name" value="HhH-GPD_domain"/>
</dbReference>
<dbReference type="InterPro" id="IPR023170">
    <property type="entry name" value="HhH_base_excis_C"/>
</dbReference>
<evidence type="ECO:0000256" key="12">
    <source>
        <dbReference type="ARBA" id="ARBA00023204"/>
    </source>
</evidence>
<proteinExistence type="inferred from homology"/>
<comment type="cofactor">
    <cofactor evidence="2">
        <name>[4Fe-4S] cluster</name>
        <dbReference type="ChEBI" id="CHEBI:49883"/>
    </cofactor>
</comment>
<sequence length="331" mass="35910">MSTDVVTDRAADRPADRGPGPAVPIDRSALTAVHRTVLDWYQANARDLPWRRPGTTAWAVLVSEVMLQQTPVSRVEPAWRAWMDRWPAPADLAAAPAAEVLRAWDRLGYPRRALRLQECARAVVDRHGGVVPDTEDALLALPGIGAYTAAAVAAFTYGRRAVVLDTNVRRVLGRALEGRALPAPALGRAERERAAGYVPEDRETSVRWNVGVMELGALVCTARSPRCERCPLQTRCAWVRAGRPADAHAATRRRQAWHGTDRQVRGRIMAALRDAPDGWTAESALLQAGADGADPAALPDPRQPARALASLVADGLAVRGDDGHPSRYRLP</sequence>
<feature type="domain" description="HhH-GPD" evidence="15">
    <location>
        <begin position="66"/>
        <end position="218"/>
    </location>
</feature>
<dbReference type="Gene3D" id="1.10.340.30">
    <property type="entry name" value="Hypothetical protein, domain 2"/>
    <property type="match status" value="1"/>
</dbReference>
<evidence type="ECO:0000256" key="10">
    <source>
        <dbReference type="ARBA" id="ARBA00023004"/>
    </source>
</evidence>
<feature type="region of interest" description="Disordered" evidence="14">
    <location>
        <begin position="1"/>
        <end position="24"/>
    </location>
</feature>
<dbReference type="CDD" id="cd00056">
    <property type="entry name" value="ENDO3c"/>
    <property type="match status" value="1"/>
</dbReference>
<dbReference type="SUPFAM" id="SSF48150">
    <property type="entry name" value="DNA-glycosylase"/>
    <property type="match status" value="1"/>
</dbReference>
<keyword evidence="17" id="KW-1185">Reference proteome</keyword>